<feature type="transmembrane region" description="Helical" evidence="1">
    <location>
        <begin position="89"/>
        <end position="115"/>
    </location>
</feature>
<gene>
    <name evidence="2" type="ORF">SYNTR_0759</name>
</gene>
<proteinExistence type="predicted"/>
<keyword evidence="1" id="KW-1133">Transmembrane helix</keyword>
<keyword evidence="1" id="KW-0812">Transmembrane</keyword>
<evidence type="ECO:0008006" key="4">
    <source>
        <dbReference type="Google" id="ProtNLM"/>
    </source>
</evidence>
<organism evidence="2 3">
    <name type="scientific">Candidatus Syntrophocurvum alkaliphilum</name>
    <dbReference type="NCBI Taxonomy" id="2293317"/>
    <lineage>
        <taxon>Bacteria</taxon>
        <taxon>Bacillati</taxon>
        <taxon>Bacillota</taxon>
        <taxon>Clostridia</taxon>
        <taxon>Eubacteriales</taxon>
        <taxon>Syntrophomonadaceae</taxon>
        <taxon>Candidatus Syntrophocurvum</taxon>
    </lineage>
</organism>
<keyword evidence="3" id="KW-1185">Reference proteome</keyword>
<dbReference type="NCBIfam" id="NF041644">
    <property type="entry name" value="CBO0543_fam"/>
    <property type="match status" value="1"/>
</dbReference>
<feature type="transmembrane region" description="Helical" evidence="1">
    <location>
        <begin position="30"/>
        <end position="53"/>
    </location>
</feature>
<dbReference type="InterPro" id="IPR048147">
    <property type="entry name" value="CBO0543-like"/>
</dbReference>
<feature type="transmembrane region" description="Helical" evidence="1">
    <location>
        <begin position="121"/>
        <end position="140"/>
    </location>
</feature>
<feature type="transmembrane region" description="Helical" evidence="1">
    <location>
        <begin position="59"/>
        <end position="82"/>
    </location>
</feature>
<reference evidence="3" key="1">
    <citation type="journal article" date="2019" name="Microbiology">
        <title>Complete Genome Sequence of an Uncultured Bacterium of the Candidate Phylum Bipolaricaulota.</title>
        <authorList>
            <person name="Kadnikov V.V."/>
            <person name="Mardanov A.V."/>
            <person name="Beletsky A.V."/>
            <person name="Frank Y.A."/>
            <person name="Karnachuk O.V."/>
            <person name="Ravin N.V."/>
        </authorList>
    </citation>
    <scope>NUCLEOTIDE SEQUENCE [LARGE SCALE GENOMIC DNA]</scope>
</reference>
<evidence type="ECO:0000256" key="1">
    <source>
        <dbReference type="SAM" id="Phobius"/>
    </source>
</evidence>
<sequence length="153" mass="17995">MLLNIIIGFIIPWIIATPLFLKFKKNVLLIAPFAAMISLLFNVIGIQLGWWLIQPFKYEVIATIPIDLGLYPVMAIYLTVLFEKIKGRYLLLVLLFTLLTTFLEFIAVIFDYVLYSNGWNIGYTFISYLIPYFLVYLYYIKYVKKLSFTYNEL</sequence>
<evidence type="ECO:0000313" key="3">
    <source>
        <dbReference type="Proteomes" id="UP000426444"/>
    </source>
</evidence>
<protein>
    <recommendedName>
        <fullName evidence="4">Rod shape-determining protein MreD</fullName>
    </recommendedName>
</protein>
<accession>A0A6I6DE95</accession>
<keyword evidence="1" id="KW-0472">Membrane</keyword>
<feature type="transmembrane region" description="Helical" evidence="1">
    <location>
        <begin position="6"/>
        <end position="23"/>
    </location>
</feature>
<dbReference type="RefSeq" id="WP_156203260.1">
    <property type="nucleotide sequence ID" value="NZ_CP046457.1"/>
</dbReference>
<evidence type="ECO:0000313" key="2">
    <source>
        <dbReference type="EMBL" id="QGT99352.1"/>
    </source>
</evidence>
<dbReference type="Proteomes" id="UP000426444">
    <property type="component" value="Chromosome"/>
</dbReference>
<dbReference type="EMBL" id="CP046457">
    <property type="protein sequence ID" value="QGT99352.1"/>
    <property type="molecule type" value="Genomic_DNA"/>
</dbReference>
<dbReference type="OrthoDB" id="1913203at2"/>
<name>A0A6I6DE95_9FIRM</name>
<dbReference type="KEGG" id="salq:SYNTR_0759"/>
<dbReference type="AlphaFoldDB" id="A0A6I6DE95"/>